<dbReference type="PANTHER" id="PTHR11439:SF495">
    <property type="entry name" value="REVERSE TRANSCRIPTASE, RNA-DEPENDENT DNA POLYMERASE-RELATED"/>
    <property type="match status" value="1"/>
</dbReference>
<feature type="region of interest" description="Disordered" evidence="1">
    <location>
        <begin position="1008"/>
        <end position="1060"/>
    </location>
</feature>
<proteinExistence type="predicted"/>
<dbReference type="InterPro" id="IPR057670">
    <property type="entry name" value="SH3_retrovirus"/>
</dbReference>
<protein>
    <recommendedName>
        <fullName evidence="2">Retroviral polymerase SH3-like domain-containing protein</fullName>
    </recommendedName>
</protein>
<organism evidence="3">
    <name type="scientific">Tanacetum cinerariifolium</name>
    <name type="common">Dalmatian daisy</name>
    <name type="synonym">Chrysanthemum cinerariifolium</name>
    <dbReference type="NCBI Taxonomy" id="118510"/>
    <lineage>
        <taxon>Eukaryota</taxon>
        <taxon>Viridiplantae</taxon>
        <taxon>Streptophyta</taxon>
        <taxon>Embryophyta</taxon>
        <taxon>Tracheophyta</taxon>
        <taxon>Spermatophyta</taxon>
        <taxon>Magnoliopsida</taxon>
        <taxon>eudicotyledons</taxon>
        <taxon>Gunneridae</taxon>
        <taxon>Pentapetalae</taxon>
        <taxon>asterids</taxon>
        <taxon>campanulids</taxon>
        <taxon>Asterales</taxon>
        <taxon>Asteraceae</taxon>
        <taxon>Asteroideae</taxon>
        <taxon>Anthemideae</taxon>
        <taxon>Anthemidinae</taxon>
        <taxon>Tanacetum</taxon>
    </lineage>
</organism>
<gene>
    <name evidence="3" type="ORF">Tci_025993</name>
</gene>
<feature type="compositionally biased region" description="Polar residues" evidence="1">
    <location>
        <begin position="1010"/>
        <end position="1019"/>
    </location>
</feature>
<comment type="caution">
    <text evidence="3">The sequence shown here is derived from an EMBL/GenBank/DDBJ whole genome shotgun (WGS) entry which is preliminary data.</text>
</comment>
<feature type="compositionally biased region" description="Low complexity" evidence="1">
    <location>
        <begin position="1045"/>
        <end position="1058"/>
    </location>
</feature>
<reference evidence="3" key="1">
    <citation type="journal article" date="2019" name="Sci. Rep.">
        <title>Draft genome of Tanacetum cinerariifolium, the natural source of mosquito coil.</title>
        <authorList>
            <person name="Yamashiro T."/>
            <person name="Shiraishi A."/>
            <person name="Satake H."/>
            <person name="Nakayama K."/>
        </authorList>
    </citation>
    <scope>NUCLEOTIDE SEQUENCE</scope>
</reference>
<dbReference type="PANTHER" id="PTHR11439">
    <property type="entry name" value="GAG-POL-RELATED RETROTRANSPOSON"/>
    <property type="match status" value="1"/>
</dbReference>
<dbReference type="Pfam" id="PF25597">
    <property type="entry name" value="SH3_retrovirus"/>
    <property type="match status" value="1"/>
</dbReference>
<feature type="compositionally biased region" description="Basic and acidic residues" evidence="1">
    <location>
        <begin position="1023"/>
        <end position="1036"/>
    </location>
</feature>
<name>A0A6L2L130_TANCI</name>
<feature type="domain" description="Retroviral polymerase SH3-like" evidence="2">
    <location>
        <begin position="335"/>
        <end position="391"/>
    </location>
</feature>
<evidence type="ECO:0000313" key="3">
    <source>
        <dbReference type="EMBL" id="GEU54015.1"/>
    </source>
</evidence>
<evidence type="ECO:0000256" key="1">
    <source>
        <dbReference type="SAM" id="MobiDB-lite"/>
    </source>
</evidence>
<accession>A0A6L2L130</accession>
<dbReference type="EMBL" id="BKCJ010003263">
    <property type="protein sequence ID" value="GEU54015.1"/>
    <property type="molecule type" value="Genomic_DNA"/>
</dbReference>
<evidence type="ECO:0000259" key="2">
    <source>
        <dbReference type="Pfam" id="PF25597"/>
    </source>
</evidence>
<sequence length="1371" mass="158113">MTKDNNTAYFNEYIEADQKGKHFEQDLHSQCIHDRDIIRDLEQQPDTLELCVVESKRQNVELQKNQSILKRRMSENEDKYHDTFLDPEAKLKKNVDIVLKIDTEDILDDATKSQIKMKDPIATEKKQNVGTIDYKKIKDLYEDFVPQKELSAKQNYFPSSFISSENSSNASSPYSSSKTKPTLTPMLKITGYGDYVQGNIIVRHVYYAEGLRHNLFSVGQFYNGNLEFAFCSKTCYARNLDGDDLLIKDCESNSYTISISNMAASSPVYLMSKATFTKSWLYGTEDSHILILAEAVSTTCFTKNRSIIHTRHNKTPYELLRGKKPNVEYFHVFGSLCYPTNDRDDLGKLKPKADIGIIIGYSKTSKGFHMYNQRTKKIMETIHVKIGELTSMASEHDSLEPVSQRFINDDSLAESINTSSKEDLDNLFGPMYEEYFEKKSSEMPINSAAQPVHNHEDSPSASSIFIEEHKAPLIVTTSNEQTSPISLNEADEVYQEDLVELDGNTLLIPYDAPDFFESESSTALDPSNMHEFHQNKSDAENILIQNKSRLVANGYKQKEGIDFELKKALYGLKQAPRACSPITRGIFISQSQYKIKLLKKHGMDKCVSMSKPMAIERLDADLQGTPTDQTIYRRMIRGLMYLTASRPDFAFATFVCARYQACPTVKHLKEVKGISRYLRQSYNMGLWYLKDSGFKLIAYSDADHAKCKDDCKSTSEGIQFLEHVEKGMVELYFVGTEYQLADLFTKALPKERFKYLVHRIVIIMAQQQRPADVHQDELCPPNKRYALVDANKKIDLDKPLYPNENKIMANIIQNHPLRFSIAASTSVPWIYLGQFWHTLQEYGSKYRLKFVLDRKDITMTLNYFRRIFYLPQATDNNHERFVAAPKFSKILFFLNTLGFILELRSPSKFKTTRLIQPWQTRGKIFSPCLTTLRIPPRRSKRLTPSTPILTTDEADGLVLQDTLQVSLAEMKSHEELEAKQNVEKAKEHLMAEEIEKLVEGMENVVNVEVDSSTHGQNDNPIDPDTRKEPMSDKESPDELSETDPKPSTLTPSSSLPKSNKTATNHLLSLFKPKTGRFKHYKSFFQELQGRYCYLFRYLKTRFMSRTKFNALARYLQEIMQESLPKMVDDRIKETNKQVPLYVAQELIMERENSQADINDAISNHTPSHVDLSVRNYMPFAIRIRDHDDPQDDAHLEGENDAKRKKTLSMELMCLKNRHDDELPTEKVSQEPVDEMSQTVDEARLHKVDDEMLRQRCTSGDEHQYHIDQMQNFLKNDIVWESGKEIIEHSDMGKGIEKYKMFFIVSEPVYGIIYENNKKEKRVMRHQEIHKFCDATLKRVLEGLKRYNNDVKHGYVTTSLGKEDAEYLQLFL</sequence>